<dbReference type="eggNOG" id="ENOG502SUHA">
    <property type="taxonomic scope" value="Eukaryota"/>
</dbReference>
<feature type="region of interest" description="Disordered" evidence="1">
    <location>
        <begin position="1"/>
        <end position="22"/>
    </location>
</feature>
<dbReference type="EnsemblMetazoa" id="Aqu2.1.34527_001">
    <property type="protein sequence ID" value="Aqu2.1.34527_001"/>
    <property type="gene ID" value="Aqu2.1.34527"/>
</dbReference>
<sequence>MAERDSAKKVTAASGSGGKGPEELLFISEDIPPIPSKVVQKIEKGEYVDLVDLLLKKSGWEEPSISELSQEGIIVVTQSKQLNCQKKAIQDVATWFEAFVTFATIRNRKYPTYASDLLALVVRGARDYKGSGWLSYNFQYRWLAAACGNLGDWGIKDVSPWNETVCNLASWDTPSQPRNSDLPEDLKCVKRKGMPLQMGNSKEPRSAIKDKPWKRSVCFPFSYTSKCTREKCDLLHVCFDCGGQHPQVSCKKSETSHTLNSPLHYGV</sequence>
<organism evidence="2">
    <name type="scientific">Amphimedon queenslandica</name>
    <name type="common">Sponge</name>
    <dbReference type="NCBI Taxonomy" id="400682"/>
    <lineage>
        <taxon>Eukaryota</taxon>
        <taxon>Metazoa</taxon>
        <taxon>Porifera</taxon>
        <taxon>Demospongiae</taxon>
        <taxon>Heteroscleromorpha</taxon>
        <taxon>Haplosclerida</taxon>
        <taxon>Niphatidae</taxon>
        <taxon>Amphimedon</taxon>
    </lineage>
</organism>
<dbReference type="InParanoid" id="A0A1X7V4R4"/>
<evidence type="ECO:0008006" key="3">
    <source>
        <dbReference type="Google" id="ProtNLM"/>
    </source>
</evidence>
<dbReference type="AlphaFoldDB" id="A0A1X7V4R4"/>
<accession>A0A1X7V4R4</accession>
<evidence type="ECO:0000256" key="1">
    <source>
        <dbReference type="SAM" id="MobiDB-lite"/>
    </source>
</evidence>
<protein>
    <recommendedName>
        <fullName evidence="3">C3H1-type domain-containing protein</fullName>
    </recommendedName>
</protein>
<reference evidence="2" key="1">
    <citation type="submission" date="2017-05" db="UniProtKB">
        <authorList>
            <consortium name="EnsemblMetazoa"/>
        </authorList>
    </citation>
    <scope>IDENTIFICATION</scope>
</reference>
<dbReference type="PANTHER" id="PTHR35558:SF1">
    <property type="entry name" value="ENDONUCLEASE_EXONUCLEASE_PHOSPHATASE DOMAIN-CONTAINING PROTEIN"/>
    <property type="match status" value="1"/>
</dbReference>
<dbReference type="PANTHER" id="PTHR35558">
    <property type="entry name" value="SGNH_HYDRO DOMAIN-CONTAINING PROTEIN"/>
    <property type="match status" value="1"/>
</dbReference>
<proteinExistence type="predicted"/>
<evidence type="ECO:0000313" key="2">
    <source>
        <dbReference type="EnsemblMetazoa" id="Aqu2.1.34527_001"/>
    </source>
</evidence>
<name>A0A1X7V4R4_AMPQE</name>